<keyword evidence="1" id="KW-0472">Membrane</keyword>
<dbReference type="AlphaFoldDB" id="A0A4R5PR54"/>
<proteinExistence type="predicted"/>
<gene>
    <name evidence="2" type="ORF">E2A64_08515</name>
</gene>
<comment type="caution">
    <text evidence="2">The sequence shown here is derived from an EMBL/GenBank/DDBJ whole genome shotgun (WGS) entry which is preliminary data.</text>
</comment>
<sequence>MSFGTGFAIYFIIWWLMLFVVLPFGHRSQDDEAEVTLGTVSSAPANFSLWKVVLRTTVVSAIVFAVYMTLTEYMGYSIHDVMALFPDFA</sequence>
<keyword evidence="1" id="KW-1133">Transmembrane helix</keyword>
<reference evidence="2 3" key="1">
    <citation type="journal article" date="2013" name="Int. J. Syst. Evol. Microbiol.">
        <title>Hoeflea suaedae sp. nov., an endophytic bacterium isolated from the root of the halophyte Suaeda maritima.</title>
        <authorList>
            <person name="Chung E.J."/>
            <person name="Park J.A."/>
            <person name="Pramanik P."/>
            <person name="Bibi F."/>
            <person name="Jeon C.O."/>
            <person name="Chung Y.R."/>
        </authorList>
    </citation>
    <scope>NUCLEOTIDE SEQUENCE [LARGE SCALE GENOMIC DNA]</scope>
    <source>
        <strain evidence="2 3">YC6898</strain>
    </source>
</reference>
<organism evidence="2 3">
    <name type="scientific">Pseudohoeflea suaedae</name>
    <dbReference type="NCBI Taxonomy" id="877384"/>
    <lineage>
        <taxon>Bacteria</taxon>
        <taxon>Pseudomonadati</taxon>
        <taxon>Pseudomonadota</taxon>
        <taxon>Alphaproteobacteria</taxon>
        <taxon>Hyphomicrobiales</taxon>
        <taxon>Rhizobiaceae</taxon>
        <taxon>Pseudohoeflea</taxon>
    </lineage>
</organism>
<keyword evidence="3" id="KW-1185">Reference proteome</keyword>
<evidence type="ECO:0000313" key="2">
    <source>
        <dbReference type="EMBL" id="TDH39107.1"/>
    </source>
</evidence>
<protein>
    <submittedName>
        <fullName evidence="2">DUF1467 family protein</fullName>
    </submittedName>
</protein>
<feature type="transmembrane region" description="Helical" evidence="1">
    <location>
        <begin position="52"/>
        <end position="70"/>
    </location>
</feature>
<dbReference type="InterPro" id="IPR009935">
    <property type="entry name" value="DUF1467"/>
</dbReference>
<dbReference type="Proteomes" id="UP000295131">
    <property type="component" value="Unassembled WGS sequence"/>
</dbReference>
<dbReference type="RefSeq" id="WP_133283939.1">
    <property type="nucleotide sequence ID" value="NZ_SMSI01000001.1"/>
</dbReference>
<dbReference type="EMBL" id="SMSI01000001">
    <property type="protein sequence ID" value="TDH39107.1"/>
    <property type="molecule type" value="Genomic_DNA"/>
</dbReference>
<evidence type="ECO:0000256" key="1">
    <source>
        <dbReference type="SAM" id="Phobius"/>
    </source>
</evidence>
<accession>A0A4R5PR54</accession>
<dbReference type="OrthoDB" id="9804637at2"/>
<name>A0A4R5PR54_9HYPH</name>
<feature type="transmembrane region" description="Helical" evidence="1">
    <location>
        <begin position="7"/>
        <end position="25"/>
    </location>
</feature>
<keyword evidence="1" id="KW-0812">Transmembrane</keyword>
<evidence type="ECO:0000313" key="3">
    <source>
        <dbReference type="Proteomes" id="UP000295131"/>
    </source>
</evidence>
<dbReference type="Pfam" id="PF07330">
    <property type="entry name" value="DUF1467"/>
    <property type="match status" value="1"/>
</dbReference>